<evidence type="ECO:0000256" key="1">
    <source>
        <dbReference type="SAM" id="MobiDB-lite"/>
    </source>
</evidence>
<sequence length="318" mass="33526">MYDNLSKTSQKIETGSKVGLFIGSVVTGTGVVNAVITGVNGAGLIFDVSDTAVNLGIADKDGYVAYIAKGKDATIMKVASTLVSIHDLSKALNHYGKLHNAIVGKDGKITLSAIKNVAKNEKLVDEIKEDGIGNAQTIYDWGGKTWDFLLANPDVKTVTIDPKGGKVTLNGNKTYDLHSADPQVMKTLISYVDSLNQQSTETPSPAPIESGPTPGPKMKITRACSSGQLTVYTDCGSGQKISREWGPGKARIPVPADGQTIAPKVSGGRGDYRIIVWLENGESLTVGNYNGPTNVLTLSDEAGNLGWTLSNGIIHVPN</sequence>
<gene>
    <name evidence="2" type="ORF">A3I48_02785</name>
</gene>
<evidence type="ECO:0000313" key="3">
    <source>
        <dbReference type="Proteomes" id="UP000178859"/>
    </source>
</evidence>
<organism evidence="2 3">
    <name type="scientific">Candidatus Daviesbacteria bacterium RIFCSPLOWO2_02_FULL_36_7</name>
    <dbReference type="NCBI Taxonomy" id="1797792"/>
    <lineage>
        <taxon>Bacteria</taxon>
        <taxon>Candidatus Daviesiibacteriota</taxon>
    </lineage>
</organism>
<dbReference type="AlphaFoldDB" id="A0A1F5MI72"/>
<comment type="caution">
    <text evidence="2">The sequence shown here is derived from an EMBL/GenBank/DDBJ whole genome shotgun (WGS) entry which is preliminary data.</text>
</comment>
<accession>A0A1F5MI72</accession>
<feature type="region of interest" description="Disordered" evidence="1">
    <location>
        <begin position="195"/>
        <end position="214"/>
    </location>
</feature>
<name>A0A1F5MI72_9BACT</name>
<dbReference type="EMBL" id="MFDT01000004">
    <property type="protein sequence ID" value="OGE65063.1"/>
    <property type="molecule type" value="Genomic_DNA"/>
</dbReference>
<evidence type="ECO:0000313" key="2">
    <source>
        <dbReference type="EMBL" id="OGE65063.1"/>
    </source>
</evidence>
<reference evidence="2 3" key="1">
    <citation type="journal article" date="2016" name="Nat. Commun.">
        <title>Thousands of microbial genomes shed light on interconnected biogeochemical processes in an aquifer system.</title>
        <authorList>
            <person name="Anantharaman K."/>
            <person name="Brown C.T."/>
            <person name="Hug L.A."/>
            <person name="Sharon I."/>
            <person name="Castelle C.J."/>
            <person name="Probst A.J."/>
            <person name="Thomas B.C."/>
            <person name="Singh A."/>
            <person name="Wilkins M.J."/>
            <person name="Karaoz U."/>
            <person name="Brodie E.L."/>
            <person name="Williams K.H."/>
            <person name="Hubbard S.S."/>
            <person name="Banfield J.F."/>
        </authorList>
    </citation>
    <scope>NUCLEOTIDE SEQUENCE [LARGE SCALE GENOMIC DNA]</scope>
</reference>
<proteinExistence type="predicted"/>
<protein>
    <submittedName>
        <fullName evidence="2">Uncharacterized protein</fullName>
    </submittedName>
</protein>
<dbReference type="Proteomes" id="UP000178859">
    <property type="component" value="Unassembled WGS sequence"/>
</dbReference>